<organism evidence="2">
    <name type="scientific">Clostridium tertium</name>
    <dbReference type="NCBI Taxonomy" id="1559"/>
    <lineage>
        <taxon>Bacteria</taxon>
        <taxon>Bacillati</taxon>
        <taxon>Bacillota</taxon>
        <taxon>Clostridia</taxon>
        <taxon>Eubacteriales</taxon>
        <taxon>Clostridiaceae</taxon>
        <taxon>Clostridium</taxon>
    </lineage>
</organism>
<accession>A0A6N3GLY2</accession>
<dbReference type="InterPro" id="IPR058193">
    <property type="entry name" value="VanY/YodJ_core_dom"/>
</dbReference>
<dbReference type="SUPFAM" id="SSF55166">
    <property type="entry name" value="Hedgehog/DD-peptidase"/>
    <property type="match status" value="1"/>
</dbReference>
<dbReference type="GO" id="GO:0006508">
    <property type="term" value="P:proteolysis"/>
    <property type="evidence" value="ECO:0007669"/>
    <property type="project" value="InterPro"/>
</dbReference>
<keyword evidence="2" id="KW-0645">Protease</keyword>
<proteinExistence type="predicted"/>
<dbReference type="GO" id="GO:0009002">
    <property type="term" value="F:serine-type D-Ala-D-Ala carboxypeptidase activity"/>
    <property type="evidence" value="ECO:0007669"/>
    <property type="project" value="UniProtKB-EC"/>
</dbReference>
<feature type="domain" description="D-alanyl-D-alanine carboxypeptidase-like core" evidence="1">
    <location>
        <begin position="81"/>
        <end position="199"/>
    </location>
</feature>
<keyword evidence="2" id="KW-0378">Hydrolase</keyword>
<evidence type="ECO:0000313" key="2">
    <source>
        <dbReference type="EMBL" id="VYU65476.1"/>
    </source>
</evidence>
<protein>
    <submittedName>
        <fullName evidence="2">D-alanyl-D-alanine carboxypeptidase</fullName>
        <ecNumber evidence="2">3.4.16.4</ecNumber>
    </submittedName>
</protein>
<dbReference type="InterPro" id="IPR052179">
    <property type="entry name" value="DD-CPase-like"/>
</dbReference>
<dbReference type="InterPro" id="IPR003709">
    <property type="entry name" value="VanY-like_core_dom"/>
</dbReference>
<dbReference type="EMBL" id="CACRTO010000048">
    <property type="protein sequence ID" value="VYU65476.1"/>
    <property type="molecule type" value="Genomic_DNA"/>
</dbReference>
<sequence>MKRVFKSILGFIIIVLLFLYAVDITSYNHGQEINSNINNILVLVNRKNGLDKNYIPKDLSIPEIPFSYGVTDEEMHVAGVMKEPLEELINAAKKEGITLMGNSGYRSYSSQKILYNNRVRTEGKKSADAYVAKPGFSEHQTGLCIDITNEGRYFVEGTVEAEWLEKNCSKFGFIIRYPKYKKDITGIEYEPWHIRYVGKDVAQYIYENKITLEEYLECKVRR</sequence>
<gene>
    <name evidence="2" type="primary">vanYB</name>
    <name evidence="2" type="ORF">CTLFYP3_03332</name>
</gene>
<dbReference type="PANTHER" id="PTHR34385:SF1">
    <property type="entry name" value="PEPTIDOGLYCAN L-ALANYL-D-GLUTAMATE ENDOPEPTIDASE CWLK"/>
    <property type="match status" value="1"/>
</dbReference>
<dbReference type="Pfam" id="PF02557">
    <property type="entry name" value="VanY"/>
    <property type="match status" value="1"/>
</dbReference>
<dbReference type="PANTHER" id="PTHR34385">
    <property type="entry name" value="D-ALANYL-D-ALANINE CARBOXYPEPTIDASE"/>
    <property type="match status" value="1"/>
</dbReference>
<dbReference type="AlphaFoldDB" id="A0A6N3GLY2"/>
<dbReference type="EC" id="3.4.16.4" evidence="2"/>
<keyword evidence="2" id="KW-0121">Carboxypeptidase</keyword>
<evidence type="ECO:0000259" key="1">
    <source>
        <dbReference type="Pfam" id="PF02557"/>
    </source>
</evidence>
<dbReference type="CDD" id="cd14852">
    <property type="entry name" value="LD-carboxypeptidase"/>
    <property type="match status" value="1"/>
</dbReference>
<name>A0A6N3GLY2_9CLOT</name>
<reference evidence="2" key="1">
    <citation type="submission" date="2019-11" db="EMBL/GenBank/DDBJ databases">
        <authorList>
            <person name="Feng L."/>
        </authorList>
    </citation>
    <scope>NUCLEOTIDE SEQUENCE</scope>
    <source>
        <strain evidence="2">CTertiumLFYP3</strain>
    </source>
</reference>
<dbReference type="RefSeq" id="WP_156627772.1">
    <property type="nucleotide sequence ID" value="NZ_CACRTO010000048.1"/>
</dbReference>
<dbReference type="InterPro" id="IPR009045">
    <property type="entry name" value="Zn_M74/Hedgehog-like"/>
</dbReference>
<dbReference type="Gene3D" id="3.30.1380.10">
    <property type="match status" value="1"/>
</dbReference>